<evidence type="ECO:0000313" key="2">
    <source>
        <dbReference type="Proteomes" id="UP001595797"/>
    </source>
</evidence>
<dbReference type="InterPro" id="IPR011050">
    <property type="entry name" value="Pectin_lyase_fold/virulence"/>
</dbReference>
<name>A0ABV9TE98_9MICC</name>
<dbReference type="RefSeq" id="WP_380112501.1">
    <property type="nucleotide sequence ID" value="NZ_JARAMH010000006.1"/>
</dbReference>
<dbReference type="EMBL" id="JBHSIW010000003">
    <property type="protein sequence ID" value="MFC4902313.1"/>
    <property type="molecule type" value="Genomic_DNA"/>
</dbReference>
<accession>A0ABV9TE98</accession>
<keyword evidence="2" id="KW-1185">Reference proteome</keyword>
<gene>
    <name evidence="1" type="ORF">ACFPCS_01880</name>
</gene>
<evidence type="ECO:0000313" key="1">
    <source>
        <dbReference type="EMBL" id="MFC4902313.1"/>
    </source>
</evidence>
<dbReference type="SUPFAM" id="SSF51126">
    <property type="entry name" value="Pectin lyase-like"/>
    <property type="match status" value="1"/>
</dbReference>
<reference evidence="2" key="1">
    <citation type="journal article" date="2019" name="Int. J. Syst. Evol. Microbiol.">
        <title>The Global Catalogue of Microorganisms (GCM) 10K type strain sequencing project: providing services to taxonomists for standard genome sequencing and annotation.</title>
        <authorList>
            <consortium name="The Broad Institute Genomics Platform"/>
            <consortium name="The Broad Institute Genome Sequencing Center for Infectious Disease"/>
            <person name="Wu L."/>
            <person name="Ma J."/>
        </authorList>
    </citation>
    <scope>NUCLEOTIDE SEQUENCE [LARGE SCALE GENOMIC DNA]</scope>
    <source>
        <strain evidence="2">CGMCC 4.6946</strain>
    </source>
</reference>
<dbReference type="Gene3D" id="2.160.20.10">
    <property type="entry name" value="Single-stranded right-handed beta-helix, Pectin lyase-like"/>
    <property type="match status" value="1"/>
</dbReference>
<organism evidence="1 2">
    <name type="scientific">Kocuria oceani</name>
    <dbReference type="NCBI Taxonomy" id="988827"/>
    <lineage>
        <taxon>Bacteria</taxon>
        <taxon>Bacillati</taxon>
        <taxon>Actinomycetota</taxon>
        <taxon>Actinomycetes</taxon>
        <taxon>Micrococcales</taxon>
        <taxon>Micrococcaceae</taxon>
        <taxon>Kocuria</taxon>
    </lineage>
</organism>
<proteinExistence type="predicted"/>
<protein>
    <recommendedName>
        <fullName evidence="3">Right handed beta helix domain-containing protein</fullName>
    </recommendedName>
</protein>
<comment type="caution">
    <text evidence="1">The sequence shown here is derived from an EMBL/GenBank/DDBJ whole genome shotgun (WGS) entry which is preliminary data.</text>
</comment>
<dbReference type="Proteomes" id="UP001595797">
    <property type="component" value="Unassembled WGS sequence"/>
</dbReference>
<sequence length="240" mass="25956">MTTDGADNVTIKDLTGDHSGDLLKANDSAGRMYEYLIDVRYSTNVRVEGILTRNPFTYSIAVVASNRFSIRRNATTVATSGLYDQLDGIHVLDSHEGMVVGNHVDQGAVADGDDGLVAHAMGGAVHDVVFMHNTVRGGRHGAGMQFAVGDDGIHDITVVGNWFWESPVGVHTGYYEGHGPVDRIVVRDNTFVDIPGRSVDFFGRLSGITVTDNVRCRSGKFKVDAGKGNRVEGNTDRHRP</sequence>
<evidence type="ECO:0008006" key="3">
    <source>
        <dbReference type="Google" id="ProtNLM"/>
    </source>
</evidence>
<dbReference type="InterPro" id="IPR012334">
    <property type="entry name" value="Pectin_lyas_fold"/>
</dbReference>